<evidence type="ECO:0000259" key="2">
    <source>
        <dbReference type="PROSITE" id="PS50104"/>
    </source>
</evidence>
<evidence type="ECO:0000313" key="3">
    <source>
        <dbReference type="EMBL" id="KFB71213.1"/>
    </source>
</evidence>
<gene>
    <name evidence="3" type="ORF">AW09_003658</name>
</gene>
<dbReference type="GO" id="GO:0007165">
    <property type="term" value="P:signal transduction"/>
    <property type="evidence" value="ECO:0007669"/>
    <property type="project" value="InterPro"/>
</dbReference>
<protein>
    <recommendedName>
        <fullName evidence="2">TIR domain-containing protein</fullName>
    </recommendedName>
</protein>
<feature type="region of interest" description="Disordered" evidence="1">
    <location>
        <begin position="130"/>
        <end position="151"/>
    </location>
</feature>
<dbReference type="Pfam" id="PF13676">
    <property type="entry name" value="TIR_2"/>
    <property type="match status" value="1"/>
</dbReference>
<reference evidence="3 4" key="1">
    <citation type="submission" date="2014-02" db="EMBL/GenBank/DDBJ databases">
        <title>Expanding our view of genomic diversity in Candidatus Accumulibacter clades.</title>
        <authorList>
            <person name="Skennerton C.T."/>
            <person name="Barr J.J."/>
            <person name="Slater F.R."/>
            <person name="Bond P.L."/>
            <person name="Tyson G.W."/>
        </authorList>
    </citation>
    <scope>NUCLEOTIDE SEQUENCE [LARGE SCALE GENOMIC DNA]</scope>
    <source>
        <strain evidence="4">BA-91</strain>
    </source>
</reference>
<feature type="domain" description="TIR" evidence="2">
    <location>
        <begin position="3"/>
        <end position="121"/>
    </location>
</feature>
<dbReference type="Proteomes" id="UP000020077">
    <property type="component" value="Unassembled WGS sequence"/>
</dbReference>
<name>A0A080LSA3_9PROT</name>
<comment type="caution">
    <text evidence="3">The sequence shown here is derived from an EMBL/GenBank/DDBJ whole genome shotgun (WGS) entry which is preliminary data.</text>
</comment>
<sequence length="310" mass="34975">MSGVFDVFLSYNSQDLPIVRKLAQRLREMGISVWLDNEQLIPGRLSQNALEEAIKTTRTAAVLIGKNGLGPWQNTEMRTFVSLAVTRGMPVIPVLLPDAPVLSQLSVFLQQFTWVDLRDGLTNEGMERLRRGINGDSGESGHATPRTRDPVSSRFIPDAFEYIAKFFRDSISELGTRNRKIEIRFSRVNSRSFEVAVKGVRDDEKPIDICYRIWTTGTEIMMGEKPTRALEMTVSLAVARAPYSSVPAAKDILLAKWRLSADRNRDGLHLSAHARGWLGFRNERQQLSMHGGAEYLWQVFTKLVQNPKSV</sequence>
<evidence type="ECO:0000313" key="4">
    <source>
        <dbReference type="Proteomes" id="UP000020077"/>
    </source>
</evidence>
<dbReference type="Gene3D" id="3.40.50.10140">
    <property type="entry name" value="Toll/interleukin-1 receptor homology (TIR) domain"/>
    <property type="match status" value="1"/>
</dbReference>
<evidence type="ECO:0000256" key="1">
    <source>
        <dbReference type="SAM" id="MobiDB-lite"/>
    </source>
</evidence>
<dbReference type="AlphaFoldDB" id="A0A080LSA3"/>
<dbReference type="InterPro" id="IPR000157">
    <property type="entry name" value="TIR_dom"/>
</dbReference>
<dbReference type="EMBL" id="JDVG02000578">
    <property type="protein sequence ID" value="KFB71213.1"/>
    <property type="molecule type" value="Genomic_DNA"/>
</dbReference>
<dbReference type="PROSITE" id="PS50104">
    <property type="entry name" value="TIR"/>
    <property type="match status" value="1"/>
</dbReference>
<dbReference type="InterPro" id="IPR035897">
    <property type="entry name" value="Toll_tir_struct_dom_sf"/>
</dbReference>
<dbReference type="SUPFAM" id="SSF52200">
    <property type="entry name" value="Toll/Interleukin receptor TIR domain"/>
    <property type="match status" value="1"/>
</dbReference>
<proteinExistence type="predicted"/>
<organism evidence="3 4">
    <name type="scientific">Candidatus Accumulibacter phosphatis</name>
    <dbReference type="NCBI Taxonomy" id="327160"/>
    <lineage>
        <taxon>Bacteria</taxon>
        <taxon>Pseudomonadati</taxon>
        <taxon>Pseudomonadota</taxon>
        <taxon>Betaproteobacteria</taxon>
        <taxon>Candidatus Accumulibacter</taxon>
    </lineage>
</organism>
<accession>A0A080LSA3</accession>